<protein>
    <submittedName>
        <fullName evidence="1">Uncharacterized protein</fullName>
    </submittedName>
</protein>
<evidence type="ECO:0000313" key="1">
    <source>
        <dbReference type="EMBL" id="CAB4153233.1"/>
    </source>
</evidence>
<gene>
    <name evidence="1" type="ORF">UFOVP618_53</name>
</gene>
<organism evidence="1">
    <name type="scientific">uncultured Caudovirales phage</name>
    <dbReference type="NCBI Taxonomy" id="2100421"/>
    <lineage>
        <taxon>Viruses</taxon>
        <taxon>Duplodnaviria</taxon>
        <taxon>Heunggongvirae</taxon>
        <taxon>Uroviricota</taxon>
        <taxon>Caudoviricetes</taxon>
        <taxon>Peduoviridae</taxon>
        <taxon>Maltschvirus</taxon>
        <taxon>Maltschvirus maltsch</taxon>
    </lineage>
</organism>
<sequence>MKIFKKGDKVYCVIHGHGVVVNIEENLDFPVRVDAKNESDIGYTYDGRYYGNSTPTLSFTEYTLQGFSQERPIKLPEVGELCLVRDEGFHFWIAKGFISYNPDNEFPYITENDIPYKYMKRIKILD</sequence>
<dbReference type="EMBL" id="LR796587">
    <property type="protein sequence ID" value="CAB4153233.1"/>
    <property type="molecule type" value="Genomic_DNA"/>
</dbReference>
<reference evidence="1" key="1">
    <citation type="submission" date="2020-04" db="EMBL/GenBank/DDBJ databases">
        <authorList>
            <person name="Chiriac C."/>
            <person name="Salcher M."/>
            <person name="Ghai R."/>
            <person name="Kavagutti S V."/>
        </authorList>
    </citation>
    <scope>NUCLEOTIDE SEQUENCE</scope>
</reference>
<proteinExistence type="predicted"/>
<name>A0A6J5N7R7_9CAUD</name>
<accession>A0A6J5N7R7</accession>